<evidence type="ECO:0000313" key="2">
    <source>
        <dbReference type="Proteomes" id="UP001359559"/>
    </source>
</evidence>
<sequence length="127" mass="14343">MSCRVPPPRPHVSHLPHLHPTSSSFVIASIHNDGDIRFDGLIISRDGSSLGGDYENQKCKCLVTTIAIRASESARHNHRLHYNCQNKEWIQGWREGNDDVLSFLLLLDGWLIGMLECSHIELSNYVP</sequence>
<reference evidence="1 2" key="1">
    <citation type="submission" date="2024-01" db="EMBL/GenBank/DDBJ databases">
        <title>The genomes of 5 underutilized Papilionoideae crops provide insights into root nodulation and disease resistance.</title>
        <authorList>
            <person name="Yuan L."/>
        </authorList>
    </citation>
    <scope>NUCLEOTIDE SEQUENCE [LARGE SCALE GENOMIC DNA]</scope>
    <source>
        <strain evidence="1">LY-2023</strain>
        <tissue evidence="1">Leaf</tissue>
    </source>
</reference>
<protein>
    <submittedName>
        <fullName evidence="1">Uncharacterized protein</fullName>
    </submittedName>
</protein>
<evidence type="ECO:0000313" key="1">
    <source>
        <dbReference type="EMBL" id="KAK7301273.1"/>
    </source>
</evidence>
<gene>
    <name evidence="1" type="ORF">RJT34_12134</name>
</gene>
<organism evidence="1 2">
    <name type="scientific">Clitoria ternatea</name>
    <name type="common">Butterfly pea</name>
    <dbReference type="NCBI Taxonomy" id="43366"/>
    <lineage>
        <taxon>Eukaryota</taxon>
        <taxon>Viridiplantae</taxon>
        <taxon>Streptophyta</taxon>
        <taxon>Embryophyta</taxon>
        <taxon>Tracheophyta</taxon>
        <taxon>Spermatophyta</taxon>
        <taxon>Magnoliopsida</taxon>
        <taxon>eudicotyledons</taxon>
        <taxon>Gunneridae</taxon>
        <taxon>Pentapetalae</taxon>
        <taxon>rosids</taxon>
        <taxon>fabids</taxon>
        <taxon>Fabales</taxon>
        <taxon>Fabaceae</taxon>
        <taxon>Papilionoideae</taxon>
        <taxon>50 kb inversion clade</taxon>
        <taxon>NPAAA clade</taxon>
        <taxon>indigoferoid/millettioid clade</taxon>
        <taxon>Phaseoleae</taxon>
        <taxon>Clitoria</taxon>
    </lineage>
</organism>
<comment type="caution">
    <text evidence="1">The sequence shown here is derived from an EMBL/GenBank/DDBJ whole genome shotgun (WGS) entry which is preliminary data.</text>
</comment>
<dbReference type="EMBL" id="JAYKXN010000003">
    <property type="protein sequence ID" value="KAK7301273.1"/>
    <property type="molecule type" value="Genomic_DNA"/>
</dbReference>
<dbReference type="Proteomes" id="UP001359559">
    <property type="component" value="Unassembled WGS sequence"/>
</dbReference>
<keyword evidence="2" id="KW-1185">Reference proteome</keyword>
<dbReference type="AlphaFoldDB" id="A0AAN9JNW5"/>
<name>A0AAN9JNW5_CLITE</name>
<proteinExistence type="predicted"/>
<accession>A0AAN9JNW5</accession>